<dbReference type="Pfam" id="PF13202">
    <property type="entry name" value="EF-hand_5"/>
    <property type="match status" value="1"/>
</dbReference>
<feature type="compositionally biased region" description="Basic and acidic residues" evidence="1">
    <location>
        <begin position="82"/>
        <end position="98"/>
    </location>
</feature>
<evidence type="ECO:0000256" key="2">
    <source>
        <dbReference type="SAM" id="SignalP"/>
    </source>
</evidence>
<feature type="domain" description="EF-hand" evidence="3">
    <location>
        <begin position="32"/>
        <end position="47"/>
    </location>
</feature>
<evidence type="ECO:0000313" key="4">
    <source>
        <dbReference type="EMBL" id="QNQ09489.1"/>
    </source>
</evidence>
<protein>
    <recommendedName>
        <fullName evidence="3">EF-hand domain-containing protein</fullName>
    </recommendedName>
</protein>
<sequence>MKSIFTAAAIAAGILATPLAAAPHDGRSFIADYDTNGDGQVTRAEFDAVRAERFIATDTNKDGWVSDSEYLAEYTARLEKQLAASDRSEEQKTEERQRQVRQTHVRFGVLDKDKDQKMQKAEYDVSGNRAFAGMDDDKNNVVTSTDIAAVSAKQAAREAARAASETPPAG</sequence>
<dbReference type="KEGG" id="spap:H3Z74_23095"/>
<feature type="region of interest" description="Disordered" evidence="1">
    <location>
        <begin position="82"/>
        <end position="121"/>
    </location>
</feature>
<dbReference type="RefSeq" id="WP_187761801.1">
    <property type="nucleotide sequence ID" value="NZ_CP061038.1"/>
</dbReference>
<feature type="signal peptide" evidence="2">
    <location>
        <begin position="1"/>
        <end position="21"/>
    </location>
</feature>
<dbReference type="SUPFAM" id="SSF47473">
    <property type="entry name" value="EF-hand"/>
    <property type="match status" value="1"/>
</dbReference>
<dbReference type="PROSITE" id="PS00018">
    <property type="entry name" value="EF_HAND_1"/>
    <property type="match status" value="2"/>
</dbReference>
<dbReference type="InterPro" id="IPR011992">
    <property type="entry name" value="EF-hand-dom_pair"/>
</dbReference>
<dbReference type="EMBL" id="CP061038">
    <property type="protein sequence ID" value="QNQ09489.1"/>
    <property type="molecule type" value="Genomic_DNA"/>
</dbReference>
<reference evidence="4 5" key="1">
    <citation type="submission" date="2020-09" db="EMBL/GenBank/DDBJ databases">
        <title>Sphingomonas sp., a new species isolated from pork steak.</title>
        <authorList>
            <person name="Heidler von Heilborn D."/>
        </authorList>
    </citation>
    <scope>NUCLEOTIDE SEQUENCE [LARGE SCALE GENOMIC DNA]</scope>
    <source>
        <strain evidence="5">S8-3T</strain>
    </source>
</reference>
<gene>
    <name evidence="4" type="ORF">H3Z74_23095</name>
</gene>
<keyword evidence="2" id="KW-0732">Signal</keyword>
<feature type="chain" id="PRO_5028806958" description="EF-hand domain-containing protein" evidence="2">
    <location>
        <begin position="22"/>
        <end position="170"/>
    </location>
</feature>
<evidence type="ECO:0000256" key="1">
    <source>
        <dbReference type="SAM" id="MobiDB-lite"/>
    </source>
</evidence>
<dbReference type="AlphaFoldDB" id="A0A7H0LII6"/>
<name>A0A7H0LII6_9SPHN</name>
<dbReference type="GO" id="GO:0005509">
    <property type="term" value="F:calcium ion binding"/>
    <property type="evidence" value="ECO:0007669"/>
    <property type="project" value="InterPro"/>
</dbReference>
<evidence type="ECO:0000259" key="3">
    <source>
        <dbReference type="Pfam" id="PF13202"/>
    </source>
</evidence>
<evidence type="ECO:0000313" key="5">
    <source>
        <dbReference type="Proteomes" id="UP000516148"/>
    </source>
</evidence>
<dbReference type="InterPro" id="IPR018247">
    <property type="entry name" value="EF_Hand_1_Ca_BS"/>
</dbReference>
<dbReference type="InterPro" id="IPR002048">
    <property type="entry name" value="EF_hand_dom"/>
</dbReference>
<organism evidence="4 5">
    <name type="scientific">Sphingomonas alpina</name>
    <dbReference type="NCBI Taxonomy" id="653931"/>
    <lineage>
        <taxon>Bacteria</taxon>
        <taxon>Pseudomonadati</taxon>
        <taxon>Pseudomonadota</taxon>
        <taxon>Alphaproteobacteria</taxon>
        <taxon>Sphingomonadales</taxon>
        <taxon>Sphingomonadaceae</taxon>
        <taxon>Sphingomonas</taxon>
    </lineage>
</organism>
<keyword evidence="5" id="KW-1185">Reference proteome</keyword>
<dbReference type="Gene3D" id="1.10.238.10">
    <property type="entry name" value="EF-hand"/>
    <property type="match status" value="1"/>
</dbReference>
<accession>A0A7H0LII6</accession>
<proteinExistence type="predicted"/>
<feature type="compositionally biased region" description="Basic and acidic residues" evidence="1">
    <location>
        <begin position="109"/>
        <end position="121"/>
    </location>
</feature>
<dbReference type="Proteomes" id="UP000516148">
    <property type="component" value="Chromosome"/>
</dbReference>